<keyword evidence="4" id="KW-0808">Transferase</keyword>
<dbReference type="AlphaFoldDB" id="A0A1B9R167"/>
<dbReference type="InterPro" id="IPR050356">
    <property type="entry name" value="SulA_CellDiv_inhibitor"/>
</dbReference>
<comment type="caution">
    <text evidence="4">The sequence shown here is derived from an EMBL/GenBank/DDBJ whole genome shotgun (WGS) entry which is preliminary data.</text>
</comment>
<dbReference type="PANTHER" id="PTHR35369:SF2">
    <property type="entry name" value="BLR3025 PROTEIN"/>
    <property type="match status" value="1"/>
</dbReference>
<protein>
    <submittedName>
        <fullName evidence="4">Nucleotidyltransferase</fullName>
    </submittedName>
</protein>
<proteinExistence type="predicted"/>
<name>A0A1B9R167_9VIBR</name>
<dbReference type="RefSeq" id="WP_017040177.1">
    <property type="nucleotide sequence ID" value="NZ_JBNGCH010000317.1"/>
</dbReference>
<dbReference type="GO" id="GO:0016740">
    <property type="term" value="F:transferase activity"/>
    <property type="evidence" value="ECO:0007669"/>
    <property type="project" value="UniProtKB-KW"/>
</dbReference>
<dbReference type="InterPro" id="IPR001126">
    <property type="entry name" value="UmuC"/>
</dbReference>
<accession>A0A1B9R167</accession>
<dbReference type="CDD" id="cd03468">
    <property type="entry name" value="PolY_like"/>
    <property type="match status" value="1"/>
</dbReference>
<evidence type="ECO:0000259" key="3">
    <source>
        <dbReference type="Pfam" id="PF00817"/>
    </source>
</evidence>
<reference evidence="5" key="1">
    <citation type="submission" date="2016-06" db="EMBL/GenBank/DDBJ databases">
        <authorList>
            <person name="Hehemann J.-H."/>
            <person name="Arevalo P."/>
            <person name="Datta M.S."/>
            <person name="Polz M.F."/>
        </authorList>
    </citation>
    <scope>NUCLEOTIDE SEQUENCE [LARGE SCALE GENOMIC DNA]</scope>
    <source>
        <strain evidence="5">9CSC122</strain>
    </source>
</reference>
<dbReference type="PANTHER" id="PTHR35369">
    <property type="entry name" value="BLR3025 PROTEIN-RELATED"/>
    <property type="match status" value="1"/>
</dbReference>
<evidence type="ECO:0000256" key="1">
    <source>
        <dbReference type="ARBA" id="ARBA00022763"/>
    </source>
</evidence>
<dbReference type="SUPFAM" id="SSF56672">
    <property type="entry name" value="DNA/RNA polymerases"/>
    <property type="match status" value="1"/>
</dbReference>
<feature type="compositionally biased region" description="Polar residues" evidence="2">
    <location>
        <begin position="390"/>
        <end position="404"/>
    </location>
</feature>
<dbReference type="InterPro" id="IPR043502">
    <property type="entry name" value="DNA/RNA_pol_sf"/>
</dbReference>
<evidence type="ECO:0000313" key="5">
    <source>
        <dbReference type="Proteomes" id="UP000093173"/>
    </source>
</evidence>
<dbReference type="GO" id="GO:0006281">
    <property type="term" value="P:DNA repair"/>
    <property type="evidence" value="ECO:0007669"/>
    <property type="project" value="InterPro"/>
</dbReference>
<feature type="domain" description="UmuC" evidence="3">
    <location>
        <begin position="23"/>
        <end position="146"/>
    </location>
</feature>
<gene>
    <name evidence="4" type="ORF">A6E14_06490</name>
</gene>
<keyword evidence="1" id="KW-0227">DNA damage</keyword>
<keyword evidence="5" id="KW-1185">Reference proteome</keyword>
<dbReference type="EMBL" id="MAJZ01000317">
    <property type="protein sequence ID" value="OCH78037.1"/>
    <property type="molecule type" value="Genomic_DNA"/>
</dbReference>
<dbReference type="Pfam" id="PF00817">
    <property type="entry name" value="IMS"/>
    <property type="match status" value="1"/>
</dbReference>
<sequence length="479" mass="55578">MQLWLYLHFPHLQLDALFSEQSEAPLVIVDEKKHQIVQLNDAALNQSLNIGMGLGSAATLCSHLQVHAYDVQTEQQTLTHIAQWLYLKTSDITLFPPKGILLKVSNMLSLYHDLDTYWQITCQHLEQLNYRYQFATGFSPFSAMLLAKSAKNRLYEDKESIMAQINNLPLSISDLDRKQVEQLRRIGIGTFQELLSLPMQELARRFNIDLVNYVGRLLGQFKHPVTFYHPPETFESHLELLFDIDNVQWIERPLMRLLKQLERFLTLRSQVAYELCLILYLRDHKEQKISFTSASGDYLSDRWSVLCHLSLESLALNAPTHSMRLIIVRYGDRQNATQDIFCGFKGQQTELELISLLQAKLGNDTLYKVHKTHDPRPEKSTAFYHPSNPPITTKSMPTKSMPIRSQSASSRFRPTFMYSSPQPLTEKANIISGPERIVTGWWDGNDIIRDYFIARSAEGRWLWLFRDQQKNWFVHGQFS</sequence>
<dbReference type="Proteomes" id="UP000093173">
    <property type="component" value="Unassembled WGS sequence"/>
</dbReference>
<feature type="region of interest" description="Disordered" evidence="2">
    <location>
        <begin position="372"/>
        <end position="404"/>
    </location>
</feature>
<evidence type="ECO:0000256" key="2">
    <source>
        <dbReference type="SAM" id="MobiDB-lite"/>
    </source>
</evidence>
<evidence type="ECO:0000313" key="4">
    <source>
        <dbReference type="EMBL" id="OCH78037.1"/>
    </source>
</evidence>
<organism evidence="4 5">
    <name type="scientific">Vibrio genomosp. F10</name>
    <dbReference type="NCBI Taxonomy" id="723171"/>
    <lineage>
        <taxon>Bacteria</taxon>
        <taxon>Pseudomonadati</taxon>
        <taxon>Pseudomonadota</taxon>
        <taxon>Gammaproteobacteria</taxon>
        <taxon>Vibrionales</taxon>
        <taxon>Vibrionaceae</taxon>
        <taxon>Vibrio</taxon>
    </lineage>
</organism>